<evidence type="ECO:0000259" key="2">
    <source>
        <dbReference type="Pfam" id="PF02272"/>
    </source>
</evidence>
<sequence length="332" mass="35264">MTPQALLLETKPHATQIDDLLAAFRSHPSFLLASHTRPDGDAIGSVLALAEVLDQLGCQADVVFADPIPSSYSTLPNIGRIHHTPSANDVDPTGTTPAILLECDGIVRTGLLGLEGRTLINIDHHASGRPFASVNWIDEHACAVAAMVYHIALAANVEITPSMATCLYAGILSDTGTFTYSSTTADTFAMVHHLAACGANPSRIARDIYLSNPASKIRLLGIALSNLQCDDDLAWTWVTSEDMDRIGAIAEDCEGVVNYLISIAGVESAVFLREVANADQFRLSIRSKGVTDVARIAERFGGGGHRNASGCTLDGPLPVALERILTQLRTGL</sequence>
<reference evidence="3 4" key="1">
    <citation type="submission" date="2020-08" db="EMBL/GenBank/DDBJ databases">
        <title>Genomic Encyclopedia of Type Strains, Phase IV (KMG-V): Genome sequencing to study the core and pangenomes of soil and plant-associated prokaryotes.</title>
        <authorList>
            <person name="Whitman W."/>
        </authorList>
    </citation>
    <scope>NUCLEOTIDE SEQUENCE [LARGE SCALE GENOMIC DNA]</scope>
    <source>
        <strain evidence="3 4">M8US30</strain>
    </source>
</reference>
<accession>A0A7W8N6E5</accession>
<dbReference type="EC" id="3.1.3.7" evidence="3"/>
<organism evidence="3 4">
    <name type="scientific">Tunturiibacter lichenicola</name>
    <dbReference type="NCBI Taxonomy" id="2051959"/>
    <lineage>
        <taxon>Bacteria</taxon>
        <taxon>Pseudomonadati</taxon>
        <taxon>Acidobacteriota</taxon>
        <taxon>Terriglobia</taxon>
        <taxon>Terriglobales</taxon>
        <taxon>Acidobacteriaceae</taxon>
        <taxon>Tunturiibacter</taxon>
    </lineage>
</organism>
<evidence type="ECO:0000259" key="1">
    <source>
        <dbReference type="Pfam" id="PF01368"/>
    </source>
</evidence>
<feature type="domain" description="DHHA1" evidence="2">
    <location>
        <begin position="247"/>
        <end position="325"/>
    </location>
</feature>
<evidence type="ECO:0000313" key="4">
    <source>
        <dbReference type="Proteomes" id="UP000569092"/>
    </source>
</evidence>
<dbReference type="InterPro" id="IPR001667">
    <property type="entry name" value="DDH_dom"/>
</dbReference>
<dbReference type="InterPro" id="IPR003156">
    <property type="entry name" value="DHHA1_dom"/>
</dbReference>
<keyword evidence="3" id="KW-0378">Hydrolase</keyword>
<feature type="domain" description="DDH" evidence="1">
    <location>
        <begin position="31"/>
        <end position="171"/>
    </location>
</feature>
<dbReference type="GO" id="GO:0003676">
    <property type="term" value="F:nucleic acid binding"/>
    <property type="evidence" value="ECO:0007669"/>
    <property type="project" value="InterPro"/>
</dbReference>
<evidence type="ECO:0000313" key="3">
    <source>
        <dbReference type="EMBL" id="MBB5345511.1"/>
    </source>
</evidence>
<dbReference type="Gene3D" id="3.10.310.30">
    <property type="match status" value="1"/>
</dbReference>
<gene>
    <name evidence="3" type="ORF">HDF10_003505</name>
</gene>
<dbReference type="InterPro" id="IPR051319">
    <property type="entry name" value="Oligoribo/pAp-PDE_c-di-AMP_PDE"/>
</dbReference>
<dbReference type="EC" id="3.1.13.3" evidence="3"/>
<dbReference type="InterPro" id="IPR038763">
    <property type="entry name" value="DHH_sf"/>
</dbReference>
<comment type="caution">
    <text evidence="3">The sequence shown here is derived from an EMBL/GenBank/DDBJ whole genome shotgun (WGS) entry which is preliminary data.</text>
</comment>
<proteinExistence type="predicted"/>
<dbReference type="Proteomes" id="UP000569092">
    <property type="component" value="Unassembled WGS sequence"/>
</dbReference>
<protein>
    <submittedName>
        <fullName evidence="3">Phosphoesterase RecJ-like protein</fullName>
        <ecNumber evidence="3">3.1.13.3</ecNumber>
        <ecNumber evidence="3">3.1.3.7</ecNumber>
    </submittedName>
</protein>
<dbReference type="AlphaFoldDB" id="A0A7W8N6E5"/>
<name>A0A7W8N6E5_9BACT</name>
<dbReference type="Gene3D" id="3.90.1640.10">
    <property type="entry name" value="inorganic pyrophosphatase (n-terminal core)"/>
    <property type="match status" value="1"/>
</dbReference>
<dbReference type="EMBL" id="JACHDZ010000006">
    <property type="protein sequence ID" value="MBB5345511.1"/>
    <property type="molecule type" value="Genomic_DNA"/>
</dbReference>
<dbReference type="SUPFAM" id="SSF64182">
    <property type="entry name" value="DHH phosphoesterases"/>
    <property type="match status" value="1"/>
</dbReference>
<dbReference type="PANTHER" id="PTHR47618:SF1">
    <property type="entry name" value="BIFUNCTIONAL OLIGORIBONUCLEASE AND PAP PHOSPHATASE NRNA"/>
    <property type="match status" value="1"/>
</dbReference>
<dbReference type="Pfam" id="PF02272">
    <property type="entry name" value="DHHA1"/>
    <property type="match status" value="1"/>
</dbReference>
<dbReference type="GO" id="GO:0008441">
    <property type="term" value="F:3'(2'),5'-bisphosphate nucleotidase activity"/>
    <property type="evidence" value="ECO:0007669"/>
    <property type="project" value="UniProtKB-EC"/>
</dbReference>
<dbReference type="PANTHER" id="PTHR47618">
    <property type="entry name" value="BIFUNCTIONAL OLIGORIBONUCLEASE AND PAP PHOSPHATASE NRNA"/>
    <property type="match status" value="1"/>
</dbReference>
<dbReference type="Pfam" id="PF01368">
    <property type="entry name" value="DHH"/>
    <property type="match status" value="1"/>
</dbReference>